<dbReference type="PANTHER" id="PTHR36448:SF2">
    <property type="entry name" value="CUPIN TYPE-1 DOMAIN-CONTAINING PROTEIN"/>
    <property type="match status" value="1"/>
</dbReference>
<dbReference type="Gene3D" id="2.60.120.10">
    <property type="entry name" value="Jelly Rolls"/>
    <property type="match status" value="1"/>
</dbReference>
<dbReference type="InterPro" id="IPR047121">
    <property type="entry name" value="YjiB-like"/>
</dbReference>
<dbReference type="InterPro" id="IPR014500">
    <property type="entry name" value="UCP019307_cupin"/>
</dbReference>
<dbReference type="CDD" id="cd02219">
    <property type="entry name" value="cupin_YjlB-like"/>
    <property type="match status" value="1"/>
</dbReference>
<proteinExistence type="predicted"/>
<dbReference type="PANTHER" id="PTHR36448">
    <property type="entry name" value="BLR7373 PROTEIN"/>
    <property type="match status" value="1"/>
</dbReference>
<sequence length="165" mass="18184">MKTDTFFLQDGGSIPNHPALPLVIYKEALKGRLEQAEQIVKQNQWTNSWAGGVFQQHHYHSNTHEVLVVIKGSATIQFGGEEGVSISVQEGDAAVIPAGTGHKNIDSSSDFTVIGAYPDGRQYDLKTGKPGERTEAIERIKRVPLPDRDPITGKREPLLDIWQKA</sequence>
<evidence type="ECO:0000259" key="1">
    <source>
        <dbReference type="SMART" id="SM00835"/>
    </source>
</evidence>
<feature type="domain" description="Cupin type-1" evidence="1">
    <location>
        <begin position="6"/>
        <end position="138"/>
    </location>
</feature>
<dbReference type="SUPFAM" id="SSF51182">
    <property type="entry name" value="RmlC-like cupins"/>
    <property type="match status" value="1"/>
</dbReference>
<dbReference type="InterPro" id="IPR014710">
    <property type="entry name" value="RmlC-like_jellyroll"/>
</dbReference>
<organism evidence="2 3">
    <name type="scientific">Bacillus atrophaeus (strain 1942)</name>
    <dbReference type="NCBI Taxonomy" id="720555"/>
    <lineage>
        <taxon>Bacteria</taxon>
        <taxon>Bacillati</taxon>
        <taxon>Bacillota</taxon>
        <taxon>Bacilli</taxon>
        <taxon>Bacillales</taxon>
        <taxon>Bacillaceae</taxon>
        <taxon>Bacillus</taxon>
    </lineage>
</organism>
<gene>
    <name evidence="2" type="ordered locus">BATR1942_03800</name>
</gene>
<accession>A0ABN3Z6S9</accession>
<dbReference type="EMBL" id="CP002207">
    <property type="protein sequence ID" value="ADP31714.1"/>
    <property type="molecule type" value="Genomic_DNA"/>
</dbReference>
<name>A0ABN3Z6S9_BACA1</name>
<dbReference type="SMART" id="SM00835">
    <property type="entry name" value="Cupin_1"/>
    <property type="match status" value="1"/>
</dbReference>
<dbReference type="InterPro" id="IPR013096">
    <property type="entry name" value="Cupin_2"/>
</dbReference>
<dbReference type="RefSeq" id="WP_013390479.1">
    <property type="nucleotide sequence ID" value="NC_014639.1"/>
</dbReference>
<evidence type="ECO:0000313" key="3">
    <source>
        <dbReference type="Proteomes" id="UP000006867"/>
    </source>
</evidence>
<protein>
    <recommendedName>
        <fullName evidence="1">Cupin type-1 domain-containing protein</fullName>
    </recommendedName>
</protein>
<dbReference type="Proteomes" id="UP000006867">
    <property type="component" value="Chromosome"/>
</dbReference>
<reference evidence="2 3" key="1">
    <citation type="journal article" date="2011" name="Front. Microbiol.">
        <title>Genomic signatures of strain selection and enhancement in Bacillus atrophaeus var. globigii, a historical biowarfare simulant.</title>
        <authorList>
            <person name="Gibbons H.S."/>
            <person name="Broomall S.M."/>
            <person name="McNew L.A."/>
            <person name="Daligault H."/>
            <person name="Chapman C."/>
            <person name="Bruce D."/>
            <person name="Karavis M."/>
            <person name="Krepps M."/>
            <person name="McGregor P.A."/>
            <person name="Hong C."/>
            <person name="Park K.H."/>
            <person name="Akmal A."/>
            <person name="Feldman A."/>
            <person name="Lin J.S."/>
            <person name="Chang W.E."/>
            <person name="Higgs B.W."/>
            <person name="Demirev P."/>
            <person name="Lindquist J."/>
            <person name="Liem A."/>
            <person name="Fochler E."/>
            <person name="Read T.D."/>
            <person name="Tapia R."/>
            <person name="Johnson S."/>
            <person name="Bishop-Lilly K.A."/>
            <person name="Detter C."/>
            <person name="Han C."/>
            <person name="Sozhamannan S."/>
            <person name="Rosenzweig C.N."/>
            <person name="Skowronski E.W."/>
        </authorList>
    </citation>
    <scope>NUCLEOTIDE SEQUENCE [LARGE SCALE GENOMIC DNA]</scope>
    <source>
        <strain evidence="2 3">1942</strain>
    </source>
</reference>
<keyword evidence="3" id="KW-1185">Reference proteome</keyword>
<dbReference type="Pfam" id="PF07883">
    <property type="entry name" value="Cupin_2"/>
    <property type="match status" value="1"/>
</dbReference>
<dbReference type="InterPro" id="IPR006045">
    <property type="entry name" value="Cupin_1"/>
</dbReference>
<dbReference type="PIRSF" id="PIRSF019307">
    <property type="entry name" value="UCP019307"/>
    <property type="match status" value="1"/>
</dbReference>
<evidence type="ECO:0000313" key="2">
    <source>
        <dbReference type="EMBL" id="ADP31714.1"/>
    </source>
</evidence>
<dbReference type="InterPro" id="IPR011051">
    <property type="entry name" value="RmlC_Cupin_sf"/>
</dbReference>